<gene>
    <name evidence="2" type="ORF">CG003_00930</name>
</gene>
<keyword evidence="1" id="KW-0472">Membrane</keyword>
<proteinExistence type="predicted"/>
<evidence type="ECO:0000256" key="1">
    <source>
        <dbReference type="SAM" id="Phobius"/>
    </source>
</evidence>
<sequence length="137" mass="16325">MDKNKFNSSDINDKEIIKQAKYKSSKKLMWYDYLIVLFIPLVYVLITYFIAKFAMSNDKNYWEYFITLGFAISLIVSIATGWLRNKQTASYYNNKTKRYDSTFSEDEGIRRRINKILWLITLVLLICSIIFWIISLV</sequence>
<organism evidence="2 3">
    <name type="scientific">Mesoplasma florum</name>
    <name type="common">Acholeplasma florum</name>
    <dbReference type="NCBI Taxonomy" id="2151"/>
    <lineage>
        <taxon>Bacteria</taxon>
        <taxon>Bacillati</taxon>
        <taxon>Mycoplasmatota</taxon>
        <taxon>Mollicutes</taxon>
        <taxon>Entomoplasmatales</taxon>
        <taxon>Entomoplasmataceae</taxon>
        <taxon>Mesoplasma</taxon>
    </lineage>
</organism>
<dbReference type="RefSeq" id="WP_029511956.1">
    <property type="nucleotide sequence ID" value="NZ_CP022513.1"/>
</dbReference>
<evidence type="ECO:0000313" key="2">
    <source>
        <dbReference type="EMBL" id="AVN64233.1"/>
    </source>
</evidence>
<dbReference type="Proteomes" id="UP000239216">
    <property type="component" value="Chromosome"/>
</dbReference>
<evidence type="ECO:0008006" key="4">
    <source>
        <dbReference type="Google" id="ProtNLM"/>
    </source>
</evidence>
<feature type="transmembrane region" description="Helical" evidence="1">
    <location>
        <begin position="116"/>
        <end position="134"/>
    </location>
</feature>
<protein>
    <recommendedName>
        <fullName evidence="4">ABC transporter permease</fullName>
    </recommendedName>
</protein>
<keyword evidence="1" id="KW-1133">Transmembrane helix</keyword>
<keyword evidence="1" id="KW-0812">Transmembrane</keyword>
<reference evidence="2 3" key="1">
    <citation type="submission" date="2017-07" db="EMBL/GenBank/DDBJ databases">
        <title>Comparative genomic analysis of Mesoplasma florum.</title>
        <authorList>
            <person name="Baby V."/>
            <person name="Lachance J.-C."/>
            <person name="Gagnon J."/>
            <person name="Lucier J.-F."/>
            <person name="Matteau D."/>
            <person name="Knight T.F."/>
            <person name="Rodrigue S."/>
        </authorList>
    </citation>
    <scope>NUCLEOTIDE SEQUENCE [LARGE SCALE GENOMIC DNA]</scope>
    <source>
        <strain evidence="2 3">CnuA-2</strain>
    </source>
</reference>
<name>A0A2R3P6X8_MESFO</name>
<accession>A0A2R3P6X8</accession>
<dbReference type="InterPro" id="IPR023298">
    <property type="entry name" value="ATPase_P-typ_TM_dom_sf"/>
</dbReference>
<evidence type="ECO:0000313" key="3">
    <source>
        <dbReference type="Proteomes" id="UP000239216"/>
    </source>
</evidence>
<dbReference type="SUPFAM" id="SSF81665">
    <property type="entry name" value="Calcium ATPase, transmembrane domain M"/>
    <property type="match status" value="1"/>
</dbReference>
<feature type="transmembrane region" description="Helical" evidence="1">
    <location>
        <begin position="28"/>
        <end position="50"/>
    </location>
</feature>
<dbReference type="EMBL" id="CP022513">
    <property type="protein sequence ID" value="AVN64233.1"/>
    <property type="molecule type" value="Genomic_DNA"/>
</dbReference>
<dbReference type="AlphaFoldDB" id="A0A2R3P6X8"/>
<feature type="transmembrane region" description="Helical" evidence="1">
    <location>
        <begin position="62"/>
        <end position="83"/>
    </location>
</feature>